<comment type="caution">
    <text evidence="1">The sequence shown here is derived from an EMBL/GenBank/DDBJ whole genome shotgun (WGS) entry which is preliminary data.</text>
</comment>
<proteinExistence type="predicted"/>
<evidence type="ECO:0000313" key="1">
    <source>
        <dbReference type="EMBL" id="RNA09999.1"/>
    </source>
</evidence>
<keyword evidence="2" id="KW-1185">Reference proteome</keyword>
<accession>A0A3M7QFD7</accession>
<organism evidence="1 2">
    <name type="scientific">Brachionus plicatilis</name>
    <name type="common">Marine rotifer</name>
    <name type="synonym">Brachionus muelleri</name>
    <dbReference type="NCBI Taxonomy" id="10195"/>
    <lineage>
        <taxon>Eukaryota</taxon>
        <taxon>Metazoa</taxon>
        <taxon>Spiralia</taxon>
        <taxon>Gnathifera</taxon>
        <taxon>Rotifera</taxon>
        <taxon>Eurotatoria</taxon>
        <taxon>Monogononta</taxon>
        <taxon>Pseudotrocha</taxon>
        <taxon>Ploima</taxon>
        <taxon>Brachionidae</taxon>
        <taxon>Brachionus</taxon>
    </lineage>
</organism>
<sequence>MSLIYRLTTLKCPHPSSLMLFLLMSQLNGYALAPKSQSGPYFLANQNHHYDAQQAYLGPPTQTMHRAQNPAVEALAPQPAEPCPQ</sequence>
<protein>
    <submittedName>
        <fullName evidence="1">Uncharacterized protein</fullName>
    </submittedName>
</protein>
<gene>
    <name evidence="1" type="ORF">BpHYR1_049902</name>
</gene>
<dbReference type="Proteomes" id="UP000276133">
    <property type="component" value="Unassembled WGS sequence"/>
</dbReference>
<evidence type="ECO:0000313" key="2">
    <source>
        <dbReference type="Proteomes" id="UP000276133"/>
    </source>
</evidence>
<dbReference type="EMBL" id="REGN01006322">
    <property type="protein sequence ID" value="RNA09999.1"/>
    <property type="molecule type" value="Genomic_DNA"/>
</dbReference>
<name>A0A3M7QFD7_BRAPC</name>
<dbReference type="AlphaFoldDB" id="A0A3M7QFD7"/>
<reference evidence="1 2" key="1">
    <citation type="journal article" date="2018" name="Sci. Rep.">
        <title>Genomic signatures of local adaptation to the degree of environmental predictability in rotifers.</title>
        <authorList>
            <person name="Franch-Gras L."/>
            <person name="Hahn C."/>
            <person name="Garcia-Roger E.M."/>
            <person name="Carmona M.J."/>
            <person name="Serra M."/>
            <person name="Gomez A."/>
        </authorList>
    </citation>
    <scope>NUCLEOTIDE SEQUENCE [LARGE SCALE GENOMIC DNA]</scope>
    <source>
        <strain evidence="1">HYR1</strain>
    </source>
</reference>